<dbReference type="AlphaFoldDB" id="A0A811VDJ3"/>
<feature type="region of interest" description="Disordered" evidence="1">
    <location>
        <begin position="88"/>
        <end position="152"/>
    </location>
</feature>
<name>A0A811VDJ3_CERCA</name>
<accession>A0A811VDJ3</accession>
<evidence type="ECO:0000256" key="1">
    <source>
        <dbReference type="SAM" id="MobiDB-lite"/>
    </source>
</evidence>
<organism evidence="2 3">
    <name type="scientific">Ceratitis capitata</name>
    <name type="common">Mediterranean fruit fly</name>
    <name type="synonym">Tephritis capitata</name>
    <dbReference type="NCBI Taxonomy" id="7213"/>
    <lineage>
        <taxon>Eukaryota</taxon>
        <taxon>Metazoa</taxon>
        <taxon>Ecdysozoa</taxon>
        <taxon>Arthropoda</taxon>
        <taxon>Hexapoda</taxon>
        <taxon>Insecta</taxon>
        <taxon>Pterygota</taxon>
        <taxon>Neoptera</taxon>
        <taxon>Endopterygota</taxon>
        <taxon>Diptera</taxon>
        <taxon>Brachycera</taxon>
        <taxon>Muscomorpha</taxon>
        <taxon>Tephritoidea</taxon>
        <taxon>Tephritidae</taxon>
        <taxon>Ceratitis</taxon>
        <taxon>Ceratitis</taxon>
    </lineage>
</organism>
<dbReference type="Proteomes" id="UP000606786">
    <property type="component" value="Unassembled WGS sequence"/>
</dbReference>
<keyword evidence="3" id="KW-1185">Reference proteome</keyword>
<comment type="caution">
    <text evidence="2">The sequence shown here is derived from an EMBL/GenBank/DDBJ whole genome shotgun (WGS) entry which is preliminary data.</text>
</comment>
<evidence type="ECO:0000313" key="2">
    <source>
        <dbReference type="EMBL" id="CAD7013416.1"/>
    </source>
</evidence>
<dbReference type="EMBL" id="CAJHJT010000056">
    <property type="protein sequence ID" value="CAD7013416.1"/>
    <property type="molecule type" value="Genomic_DNA"/>
</dbReference>
<proteinExistence type="predicted"/>
<sequence>MKQVRISIYQDLDLLNKQNNADYLPNFNDERKLLVREIGLGADLTVLARNKGIWSLLQMLQINQYKALIAWAVNCGIYELSTTEPPDFFRHKRQRQPQSQPQPERQCRSAKGRQADGETGGKSLLCCGSCLAGHSGSGNRGGNSNSNKKEQR</sequence>
<gene>
    <name evidence="2" type="ORF">CCAP1982_LOCUS21480</name>
</gene>
<evidence type="ECO:0000313" key="3">
    <source>
        <dbReference type="Proteomes" id="UP000606786"/>
    </source>
</evidence>
<protein>
    <submittedName>
        <fullName evidence="2">(Mediterranean fruit fly) hypothetical protein</fullName>
    </submittedName>
</protein>
<reference evidence="2" key="1">
    <citation type="submission" date="2020-11" db="EMBL/GenBank/DDBJ databases">
        <authorList>
            <person name="Whitehead M."/>
        </authorList>
    </citation>
    <scope>NUCLEOTIDE SEQUENCE</scope>
    <source>
        <strain evidence="2">EGII</strain>
    </source>
</reference>